<dbReference type="RefSeq" id="WP_138932257.1">
    <property type="nucleotide sequence ID" value="NZ_SWMU01000003.1"/>
</dbReference>
<evidence type="ECO:0000259" key="2">
    <source>
        <dbReference type="Pfam" id="PF13449"/>
    </source>
</evidence>
<reference evidence="3 4" key="1">
    <citation type="submission" date="2019-04" db="EMBL/GenBank/DDBJ databases">
        <title>Psychroflexus halotolerans sp. nov., isolated from a marine solar saltern.</title>
        <authorList>
            <person name="Feng X."/>
        </authorList>
    </citation>
    <scope>NUCLEOTIDE SEQUENCE [LARGE SCALE GENOMIC DNA]</scope>
    <source>
        <strain evidence="3 4">WDS2C27</strain>
    </source>
</reference>
<name>A0A4U5TPR2_9FLAO</name>
<keyword evidence="1" id="KW-1133">Transmembrane helix</keyword>
<evidence type="ECO:0000313" key="3">
    <source>
        <dbReference type="EMBL" id="TKS56140.1"/>
    </source>
</evidence>
<evidence type="ECO:0000256" key="1">
    <source>
        <dbReference type="SAM" id="Phobius"/>
    </source>
</evidence>
<dbReference type="PANTHER" id="PTHR37957:SF1">
    <property type="entry name" value="PHYTASE-LIKE DOMAIN-CONTAINING PROTEIN"/>
    <property type="match status" value="1"/>
</dbReference>
<evidence type="ECO:0000313" key="4">
    <source>
        <dbReference type="Proteomes" id="UP000306552"/>
    </source>
</evidence>
<gene>
    <name evidence="3" type="ORF">FCN74_08985</name>
</gene>
<dbReference type="EMBL" id="SWMU01000003">
    <property type="protein sequence ID" value="TKS56140.1"/>
    <property type="molecule type" value="Genomic_DNA"/>
</dbReference>
<dbReference type="OrthoDB" id="9798539at2"/>
<keyword evidence="1" id="KW-0812">Transmembrane</keyword>
<organism evidence="3 4">
    <name type="scientific">Mesohalobacter halotolerans</name>
    <dbReference type="NCBI Taxonomy" id="1883405"/>
    <lineage>
        <taxon>Bacteria</taxon>
        <taxon>Pseudomonadati</taxon>
        <taxon>Bacteroidota</taxon>
        <taxon>Flavobacteriia</taxon>
        <taxon>Flavobacteriales</taxon>
        <taxon>Flavobacteriaceae</taxon>
        <taxon>Mesohalobacter</taxon>
    </lineage>
</organism>
<sequence>MRSKQYTKSYNIIILNIVAFFVGLLLMGCKTTKLDVSAPYQVKFLDEFILTQKSFKKIEVGGLSGIDYNGEYFVLISDKSKNPDIFKADIKIDKQKFQYVKFIDAKVLKCEGLNRFDPESIRFLPDHSGYLISTEGYINSNENAQILKVDEQGQCHKNYELPQYFDVNYPNRPRHNAVFEGLTIDSEKTGFWVINEIPLEEDGKKPKLYNTQSLLRLTHFNFEDHTADRQFAYDLERLVRIPLLPFGLNGATELLQLDKNHIIIIERSYSAGHGSKGNRIKMFLVEISSAENILEKQILKKYKGKTLPKTLIFDSKTIKNDLQYKFIDNIEGISFGPNLPNGNKSLILVSDNNFNAIGKQLNQFILLELIKSYR</sequence>
<keyword evidence="4" id="KW-1185">Reference proteome</keyword>
<dbReference type="Pfam" id="PF13449">
    <property type="entry name" value="Phytase-like"/>
    <property type="match status" value="1"/>
</dbReference>
<dbReference type="PANTHER" id="PTHR37957">
    <property type="entry name" value="BLR7070 PROTEIN"/>
    <property type="match status" value="1"/>
</dbReference>
<feature type="transmembrane region" description="Helical" evidence="1">
    <location>
        <begin position="12"/>
        <end position="28"/>
    </location>
</feature>
<dbReference type="PROSITE" id="PS51257">
    <property type="entry name" value="PROKAR_LIPOPROTEIN"/>
    <property type="match status" value="1"/>
</dbReference>
<dbReference type="Proteomes" id="UP000306552">
    <property type="component" value="Unassembled WGS sequence"/>
</dbReference>
<keyword evidence="1" id="KW-0472">Membrane</keyword>
<dbReference type="AlphaFoldDB" id="A0A4U5TPR2"/>
<dbReference type="InterPro" id="IPR027372">
    <property type="entry name" value="Phytase-like_dom"/>
</dbReference>
<protein>
    <submittedName>
        <fullName evidence="3">Esterase-like activity of phytase family protein</fullName>
    </submittedName>
</protein>
<accession>A0A4U5TPR2</accession>
<proteinExistence type="predicted"/>
<feature type="domain" description="Phytase-like" evidence="2">
    <location>
        <begin position="59"/>
        <end position="354"/>
    </location>
</feature>
<comment type="caution">
    <text evidence="3">The sequence shown here is derived from an EMBL/GenBank/DDBJ whole genome shotgun (WGS) entry which is preliminary data.</text>
</comment>